<comment type="caution">
    <text evidence="1">The sequence shown here is derived from an EMBL/GenBank/DDBJ whole genome shotgun (WGS) entry which is preliminary data.</text>
</comment>
<keyword evidence="2" id="KW-1185">Reference proteome</keyword>
<sequence length="223" mass="24770">MKRLRPLVAAHGDCSQAPVRFRPDTWRPWLKPRGLTAVLECGSPGPSPRERLIGRQDLDVLRDAVRTQADGLCEFFTAVMIWGSGTTNGRGPRYTEMALCDARLRGTLARTCELVRAGDLVGAYRAFRVAGVGSPFFTKWFAAVDDGSGMERALILDSRVFNTLNGLGWVSWKAAGTRTRAVRYAAYVHQMHSWARALDVDPSRLEWVMFHLNGEVSPKSPAH</sequence>
<organism evidence="1 2">
    <name type="scientific">Streptomyces abyssalis</name>
    <dbReference type="NCBI Taxonomy" id="933944"/>
    <lineage>
        <taxon>Bacteria</taxon>
        <taxon>Bacillati</taxon>
        <taxon>Actinomycetota</taxon>
        <taxon>Actinomycetes</taxon>
        <taxon>Kitasatosporales</taxon>
        <taxon>Streptomycetaceae</taxon>
        <taxon>Streptomyces</taxon>
    </lineage>
</organism>
<dbReference type="Pfam" id="PF21790">
    <property type="entry name" value="OGG"/>
    <property type="match status" value="1"/>
</dbReference>
<dbReference type="STRING" id="933944.AN215_24895"/>
<gene>
    <name evidence="1" type="ORF">AN215_24895</name>
</gene>
<protein>
    <submittedName>
        <fullName evidence="1">Uncharacterized protein</fullName>
    </submittedName>
</protein>
<accession>A0A1E7JIM5</accession>
<evidence type="ECO:0000313" key="1">
    <source>
        <dbReference type="EMBL" id="OEU86344.1"/>
    </source>
</evidence>
<name>A0A1E7JIM5_9ACTN</name>
<evidence type="ECO:0000313" key="2">
    <source>
        <dbReference type="Proteomes" id="UP000176087"/>
    </source>
</evidence>
<dbReference type="AlphaFoldDB" id="A0A1E7JIM5"/>
<proteinExistence type="predicted"/>
<reference evidence="1 2" key="1">
    <citation type="journal article" date="2016" name="Front. Microbiol.">
        <title>Comparative Genomics Analysis of Streptomyces Species Reveals Their Adaptation to the Marine Environment and Their Diversity at the Genomic Level.</title>
        <authorList>
            <person name="Tian X."/>
            <person name="Zhang Z."/>
            <person name="Yang T."/>
            <person name="Chen M."/>
            <person name="Li J."/>
            <person name="Chen F."/>
            <person name="Yang J."/>
            <person name="Li W."/>
            <person name="Zhang B."/>
            <person name="Zhang Z."/>
            <person name="Wu J."/>
            <person name="Zhang C."/>
            <person name="Long L."/>
            <person name="Xiao J."/>
        </authorList>
    </citation>
    <scope>NUCLEOTIDE SEQUENCE [LARGE SCALE GENOMIC DNA]</scope>
    <source>
        <strain evidence="1 2">SCSIO 10390</strain>
    </source>
</reference>
<dbReference type="Proteomes" id="UP000176087">
    <property type="component" value="Unassembled WGS sequence"/>
</dbReference>
<dbReference type="InterPro" id="IPR048868">
    <property type="entry name" value="OGG-like_put"/>
</dbReference>
<dbReference type="EMBL" id="LJGT01000041">
    <property type="protein sequence ID" value="OEU86344.1"/>
    <property type="molecule type" value="Genomic_DNA"/>
</dbReference>